<protein>
    <submittedName>
        <fullName evidence="1">C4-dicarboxylate ABC transporter</fullName>
    </submittedName>
</protein>
<proteinExistence type="predicted"/>
<sequence length="328" mass="36821">MRRRTFLAGAGLAALQLAGCGTAPQTVPDYVLTYADNQPSDYPTTQGAQYFADLVRERTGGKVVIQVKADGEYGTEQEVWQQLAIGGVDFARLSLSVLTDDLPKLNVLMLPYLYRDAGHMWRVLDGDIGEEFLQAFAEGGCVGLSWYDAGARSFYSRQPIRSLADLAGKTVRVQDSPVILEMIRLLGAVPETTAYSDVYAAFQTGQIDAAENNWPAYYSMDHYKVARYYTLDEHSRVPEIQLASDSTWTKLPTEYRETLRECARESAQYERGLWAQEETAARQKALDAGCREITLSDEELERFRTLVQPLYAQFCAAYLPLVEEIQQE</sequence>
<keyword evidence="2" id="KW-1185">Reference proteome</keyword>
<accession>A0ACC9CX39</accession>
<gene>
    <name evidence="1" type="ORF">CGS49_10275</name>
</gene>
<comment type="caution">
    <text evidence="1">The sequence shown here is derived from an EMBL/GenBank/DDBJ whole genome shotgun (WGS) entry which is preliminary data.</text>
</comment>
<evidence type="ECO:0000313" key="2">
    <source>
        <dbReference type="Proteomes" id="UP000220959"/>
    </source>
</evidence>
<reference evidence="1 2" key="1">
    <citation type="journal article" date="2017" name="Front. Microbiol.">
        <title>New Insights into the Diversity of the Genus Faecalibacterium.</title>
        <authorList>
            <person name="Benevides L."/>
            <person name="Burman S."/>
            <person name="Martin R."/>
            <person name="Robert V."/>
            <person name="Thomas M."/>
            <person name="Miquel S."/>
            <person name="Chain F."/>
            <person name="Sokol H."/>
            <person name="Bermudez-Humaran L.G."/>
            <person name="Morrison M."/>
            <person name="Langella P."/>
            <person name="Azevedo V.A."/>
            <person name="Chatel J.M."/>
            <person name="Soares S."/>
        </authorList>
    </citation>
    <scope>NUCLEOTIDE SEQUENCE [LARGE SCALE GENOMIC DNA]</scope>
    <source>
        <strain evidence="2">CNCM I-4541</strain>
    </source>
</reference>
<evidence type="ECO:0000313" key="1">
    <source>
        <dbReference type="EMBL" id="PDX60386.1"/>
    </source>
</evidence>
<dbReference type="EMBL" id="NMTR01000021">
    <property type="protein sequence ID" value="PDX60386.1"/>
    <property type="molecule type" value="Genomic_DNA"/>
</dbReference>
<dbReference type="Proteomes" id="UP000220959">
    <property type="component" value="Unassembled WGS sequence"/>
</dbReference>
<name>A0ACC9CX39_9FIRM</name>
<organism evidence="1 2">
    <name type="scientific">Faecalibacterium langellae</name>
    <dbReference type="NCBI Taxonomy" id="3435293"/>
    <lineage>
        <taxon>Bacteria</taxon>
        <taxon>Bacillati</taxon>
        <taxon>Bacillota</taxon>
        <taxon>Clostridia</taxon>
        <taxon>Eubacteriales</taxon>
        <taxon>Oscillospiraceae</taxon>
        <taxon>Faecalibacterium</taxon>
    </lineage>
</organism>